<feature type="transmembrane region" description="Helical" evidence="1">
    <location>
        <begin position="20"/>
        <end position="39"/>
    </location>
</feature>
<dbReference type="RefSeq" id="WP_115542714.1">
    <property type="nucleotide sequence ID" value="NZ_NXLQ01000005.1"/>
</dbReference>
<sequence>MTYSFTKATSKHVLKPATKIWGFYFILAFGILIAFKVHLLTEIEESKATQDAMKIEQERIVTTTNNLVKEGERLHYELGVTAKIKDRDEKLRTQIENILFMIPENVVIDEIRFENNSLFMRGITTSKELFETSLQSQLRAIYSTSNASFYQLPSGWYNFESISKTSQDDGLTNRVDEIY</sequence>
<evidence type="ECO:0000256" key="1">
    <source>
        <dbReference type="SAM" id="Phobius"/>
    </source>
</evidence>
<keyword evidence="1" id="KW-0472">Membrane</keyword>
<dbReference type="Proteomes" id="UP000256379">
    <property type="component" value="Unassembled WGS sequence"/>
</dbReference>
<keyword evidence="1" id="KW-0812">Transmembrane</keyword>
<proteinExistence type="predicted"/>
<dbReference type="EMBL" id="NXLQ01000005">
    <property type="protein sequence ID" value="RDU66366.1"/>
    <property type="molecule type" value="Genomic_DNA"/>
</dbReference>
<evidence type="ECO:0000313" key="3">
    <source>
        <dbReference type="Proteomes" id="UP000256379"/>
    </source>
</evidence>
<gene>
    <name evidence="2" type="ORF">CQA53_03865</name>
</gene>
<dbReference type="AlphaFoldDB" id="A0A3D8IN89"/>
<name>A0A3D8IN89_9HELI</name>
<evidence type="ECO:0000313" key="2">
    <source>
        <dbReference type="EMBL" id="RDU66366.1"/>
    </source>
</evidence>
<accession>A0A3D8IN89</accession>
<keyword evidence="3" id="KW-1185">Reference proteome</keyword>
<organism evidence="2 3">
    <name type="scientific">Helicobacter didelphidarum</name>
    <dbReference type="NCBI Taxonomy" id="2040648"/>
    <lineage>
        <taxon>Bacteria</taxon>
        <taxon>Pseudomonadati</taxon>
        <taxon>Campylobacterota</taxon>
        <taxon>Epsilonproteobacteria</taxon>
        <taxon>Campylobacterales</taxon>
        <taxon>Helicobacteraceae</taxon>
        <taxon>Helicobacter</taxon>
    </lineage>
</organism>
<protein>
    <submittedName>
        <fullName evidence="2">Uncharacterized protein</fullName>
    </submittedName>
</protein>
<reference evidence="2 3" key="1">
    <citation type="submission" date="2018-04" db="EMBL/GenBank/DDBJ databases">
        <title>Novel Campyloabacter and Helicobacter Species and Strains.</title>
        <authorList>
            <person name="Mannion A.J."/>
            <person name="Shen Z."/>
            <person name="Fox J.G."/>
        </authorList>
    </citation>
    <scope>NUCLEOTIDE SEQUENCE [LARGE SCALE GENOMIC DNA]</scope>
    <source>
        <strain evidence="2 3">MIT 17-337</strain>
    </source>
</reference>
<comment type="caution">
    <text evidence="2">The sequence shown here is derived from an EMBL/GenBank/DDBJ whole genome shotgun (WGS) entry which is preliminary data.</text>
</comment>
<dbReference type="OrthoDB" id="5372783at2"/>
<keyword evidence="1" id="KW-1133">Transmembrane helix</keyword>